<name>A0ABT1SP11_9FIRM</name>
<dbReference type="Pfam" id="PF05025">
    <property type="entry name" value="RbsD_FucU"/>
    <property type="match status" value="1"/>
</dbReference>
<evidence type="ECO:0000256" key="1">
    <source>
        <dbReference type="ARBA" id="ARBA00000223"/>
    </source>
</evidence>
<comment type="subcellular location">
    <subcellularLocation>
        <location evidence="6">Cytoplasm</location>
    </subcellularLocation>
</comment>
<dbReference type="InterPro" id="IPR023064">
    <property type="entry name" value="D-ribose_pyranase"/>
</dbReference>
<reference evidence="7 8" key="1">
    <citation type="submission" date="2022-06" db="EMBL/GenBank/DDBJ databases">
        <title>Isolation of gut microbiota from human fecal samples.</title>
        <authorList>
            <person name="Pamer E.G."/>
            <person name="Barat B."/>
            <person name="Waligurski E."/>
            <person name="Medina S."/>
            <person name="Paddock L."/>
            <person name="Mostad J."/>
        </authorList>
    </citation>
    <scope>NUCLEOTIDE SEQUENCE [LARGE SCALE GENOMIC DNA]</scope>
    <source>
        <strain evidence="7 8">DFI.1.1</strain>
    </source>
</reference>
<dbReference type="RefSeq" id="WP_062412917.1">
    <property type="nucleotide sequence ID" value="NZ_JAJCIO010000001.1"/>
</dbReference>
<dbReference type="InterPro" id="IPR023750">
    <property type="entry name" value="RbsD-like_sf"/>
</dbReference>
<comment type="pathway">
    <text evidence="6">Carbohydrate metabolism; D-ribose degradation; D-ribose 5-phosphate from beta-D-ribopyranose: step 1/2.</text>
</comment>
<dbReference type="PANTHER" id="PTHR37831:SF1">
    <property type="entry name" value="D-RIBOSE PYRANASE"/>
    <property type="match status" value="1"/>
</dbReference>
<dbReference type="Gene3D" id="3.40.1650.10">
    <property type="entry name" value="RbsD-like domain"/>
    <property type="match status" value="1"/>
</dbReference>
<proteinExistence type="inferred from homology"/>
<comment type="similarity">
    <text evidence="6">Belongs to the RbsD / FucU family. RbsD subfamily.</text>
</comment>
<comment type="function">
    <text evidence="6">Catalyzes the interconversion of beta-pyran and beta-furan forms of D-ribose.</text>
</comment>
<feature type="active site" description="Proton donor" evidence="6">
    <location>
        <position position="20"/>
    </location>
</feature>
<keyword evidence="3 6" id="KW-0963">Cytoplasm</keyword>
<dbReference type="HAMAP" id="MF_01661">
    <property type="entry name" value="D_rib_pyranase"/>
    <property type="match status" value="1"/>
</dbReference>
<evidence type="ECO:0000313" key="8">
    <source>
        <dbReference type="Proteomes" id="UP001206692"/>
    </source>
</evidence>
<dbReference type="Proteomes" id="UP001206692">
    <property type="component" value="Unassembled WGS sequence"/>
</dbReference>
<dbReference type="GO" id="GO:0062193">
    <property type="term" value="F:D-ribose pyranase activity"/>
    <property type="evidence" value="ECO:0007669"/>
    <property type="project" value="UniProtKB-EC"/>
</dbReference>
<comment type="caution">
    <text evidence="7">The sequence shown here is derived from an EMBL/GenBank/DDBJ whole genome shotgun (WGS) entry which is preliminary data.</text>
</comment>
<sequence length="131" mass="14330">MKKKGIIHGQLAGALAALGHKDRFLLCDAGMPIPSGVPIIDLAVVGGVPTFRQVFDAIMDEIVVEQYTLAEEIKKTNPEILGHLRDTLKGAEEDFIPHVDLKKESAHVKFAVRTGEFSYYPNVILQAGVCF</sequence>
<keyword evidence="4 6" id="KW-0413">Isomerase</keyword>
<dbReference type="EMBL" id="JANGEW010000001">
    <property type="protein sequence ID" value="MCQ5341470.1"/>
    <property type="molecule type" value="Genomic_DNA"/>
</dbReference>
<dbReference type="PANTHER" id="PTHR37831">
    <property type="entry name" value="D-RIBOSE PYRANASE"/>
    <property type="match status" value="1"/>
</dbReference>
<comment type="catalytic activity">
    <reaction evidence="1 6">
        <text>beta-D-ribopyranose = beta-D-ribofuranose</text>
        <dbReference type="Rhea" id="RHEA:25432"/>
        <dbReference type="ChEBI" id="CHEBI:27476"/>
        <dbReference type="ChEBI" id="CHEBI:47002"/>
        <dbReference type="EC" id="5.4.99.62"/>
    </reaction>
</comment>
<dbReference type="NCBIfam" id="NF008761">
    <property type="entry name" value="PRK11797.1"/>
    <property type="match status" value="1"/>
</dbReference>
<accession>A0ABT1SP11</accession>
<evidence type="ECO:0000256" key="5">
    <source>
        <dbReference type="ARBA" id="ARBA00023277"/>
    </source>
</evidence>
<evidence type="ECO:0000256" key="4">
    <source>
        <dbReference type="ARBA" id="ARBA00023235"/>
    </source>
</evidence>
<evidence type="ECO:0000313" key="7">
    <source>
        <dbReference type="EMBL" id="MCQ5341470.1"/>
    </source>
</evidence>
<keyword evidence="8" id="KW-1185">Reference proteome</keyword>
<protein>
    <recommendedName>
        <fullName evidence="2 6">D-ribose pyranase</fullName>
        <ecNumber evidence="2 6">5.4.99.62</ecNumber>
    </recommendedName>
</protein>
<feature type="binding site" evidence="6">
    <location>
        <position position="98"/>
    </location>
    <ligand>
        <name>substrate</name>
    </ligand>
</feature>
<dbReference type="SUPFAM" id="SSF102546">
    <property type="entry name" value="RbsD-like"/>
    <property type="match status" value="1"/>
</dbReference>
<evidence type="ECO:0000256" key="2">
    <source>
        <dbReference type="ARBA" id="ARBA00012862"/>
    </source>
</evidence>
<organism evidence="7 8">
    <name type="scientific">Megasphaera massiliensis</name>
    <dbReference type="NCBI Taxonomy" id="1232428"/>
    <lineage>
        <taxon>Bacteria</taxon>
        <taxon>Bacillati</taxon>
        <taxon>Bacillota</taxon>
        <taxon>Negativicutes</taxon>
        <taxon>Veillonellales</taxon>
        <taxon>Veillonellaceae</taxon>
        <taxon>Megasphaera</taxon>
    </lineage>
</organism>
<comment type="subunit">
    <text evidence="6">Homodecamer.</text>
</comment>
<evidence type="ECO:0000256" key="6">
    <source>
        <dbReference type="HAMAP-Rule" id="MF_01661"/>
    </source>
</evidence>
<dbReference type="InterPro" id="IPR007721">
    <property type="entry name" value="RbsD_FucU"/>
</dbReference>
<keyword evidence="5 6" id="KW-0119">Carbohydrate metabolism</keyword>
<gene>
    <name evidence="6 7" type="primary">rbsD</name>
    <name evidence="7" type="ORF">NE675_00265</name>
</gene>
<comment type="caution">
    <text evidence="6">Lacks conserved residue(s) required for the propagation of feature annotation.</text>
</comment>
<evidence type="ECO:0000256" key="3">
    <source>
        <dbReference type="ARBA" id="ARBA00022490"/>
    </source>
</evidence>
<feature type="binding site" evidence="6">
    <location>
        <position position="28"/>
    </location>
    <ligand>
        <name>substrate</name>
    </ligand>
</feature>
<dbReference type="EC" id="5.4.99.62" evidence="2 6"/>